<dbReference type="GO" id="GO:1990961">
    <property type="term" value="P:xenobiotic detoxification by transmembrane export across the plasma membrane"/>
    <property type="evidence" value="ECO:0007669"/>
    <property type="project" value="InterPro"/>
</dbReference>
<evidence type="ECO:0000256" key="7">
    <source>
        <dbReference type="ARBA" id="ARBA00022692"/>
    </source>
</evidence>
<dbReference type="GO" id="GO:0042910">
    <property type="term" value="F:xenobiotic transmembrane transporter activity"/>
    <property type="evidence" value="ECO:0007669"/>
    <property type="project" value="InterPro"/>
</dbReference>
<dbReference type="Gene3D" id="1.20.1720.10">
    <property type="entry name" value="Multidrug resistance protein D"/>
    <property type="match status" value="1"/>
</dbReference>
<evidence type="ECO:0000256" key="10">
    <source>
        <dbReference type="RuleBase" id="RU365088"/>
    </source>
</evidence>
<dbReference type="PANTHER" id="PTHR42718">
    <property type="entry name" value="MAJOR FACILITATOR SUPERFAMILY MULTIDRUG TRANSPORTER MFSC"/>
    <property type="match status" value="1"/>
</dbReference>
<feature type="transmembrane region" description="Helical" evidence="10">
    <location>
        <begin position="184"/>
        <end position="202"/>
    </location>
</feature>
<evidence type="ECO:0000256" key="1">
    <source>
        <dbReference type="ARBA" id="ARBA00003279"/>
    </source>
</evidence>
<feature type="transmembrane region" description="Helical" evidence="10">
    <location>
        <begin position="388"/>
        <end position="411"/>
    </location>
</feature>
<evidence type="ECO:0000259" key="11">
    <source>
        <dbReference type="PROSITE" id="PS50850"/>
    </source>
</evidence>
<dbReference type="PROSITE" id="PS50850">
    <property type="entry name" value="MFS"/>
    <property type="match status" value="1"/>
</dbReference>
<keyword evidence="6" id="KW-1003">Cell membrane</keyword>
<comment type="subcellular location">
    <subcellularLocation>
        <location evidence="10">Cell inner membrane</location>
        <topology evidence="10">Multi-pass membrane protein</topology>
    </subcellularLocation>
    <subcellularLocation>
        <location evidence="2">Cell membrane</location>
        <topology evidence="2">Multi-pass membrane protein</topology>
    </subcellularLocation>
</comment>
<dbReference type="AlphaFoldDB" id="A0A1I6YAU2"/>
<protein>
    <recommendedName>
        <fullName evidence="10">Bcr/CflA family efflux transporter</fullName>
    </recommendedName>
</protein>
<evidence type="ECO:0000313" key="12">
    <source>
        <dbReference type="EMBL" id="SFT47510.1"/>
    </source>
</evidence>
<dbReference type="InterPro" id="IPR011701">
    <property type="entry name" value="MFS"/>
</dbReference>
<feature type="transmembrane region" description="Helical" evidence="10">
    <location>
        <begin position="326"/>
        <end position="349"/>
    </location>
</feature>
<reference evidence="12 13" key="1">
    <citation type="submission" date="2016-10" db="EMBL/GenBank/DDBJ databases">
        <authorList>
            <person name="de Groot N.N."/>
        </authorList>
    </citation>
    <scope>NUCLEOTIDE SEQUENCE [LARGE SCALE GENOMIC DNA]</scope>
    <source>
        <strain evidence="12 13">CGMCC 1.10959</strain>
    </source>
</reference>
<gene>
    <name evidence="12" type="ORF">SAMN05216236_102122</name>
</gene>
<feature type="transmembrane region" description="Helical" evidence="10">
    <location>
        <begin position="361"/>
        <end position="382"/>
    </location>
</feature>
<dbReference type="SUPFAM" id="SSF103473">
    <property type="entry name" value="MFS general substrate transporter"/>
    <property type="match status" value="1"/>
</dbReference>
<evidence type="ECO:0000256" key="3">
    <source>
        <dbReference type="ARBA" id="ARBA00006236"/>
    </source>
</evidence>
<dbReference type="InterPro" id="IPR036259">
    <property type="entry name" value="MFS_trans_sf"/>
</dbReference>
<feature type="transmembrane region" description="Helical" evidence="10">
    <location>
        <begin position="154"/>
        <end position="172"/>
    </location>
</feature>
<dbReference type="PROSITE" id="PS00216">
    <property type="entry name" value="SUGAR_TRANSPORT_1"/>
    <property type="match status" value="1"/>
</dbReference>
<proteinExistence type="inferred from homology"/>
<sequence>MDRKIKVGQKRKHIMTDSTNIRFVNGRPPPHIATLIMMSGLSALAMNIFLPSLPHMTEHFETDYRLMQLSVALYLGASAVLQLFIGPIADKLGRRPVTLWGIALFLLATAGCLIAPTVEIFLLFRMSQAIIAVCMVLSRAVVRDMYPQDKAASMIGYVTMGMAVVPMIGPAIGGVLDELFGWEANFWLLIILGLLLLLLVWADLGETGGKSGLTLRQQFGEYPELLTSPRFWGYSMAAALSSGAFFAYLGGAPFVGTEVFGLNPGELGLYFGSPAVGYFIGNFLTGRFAVRFGINKMILWGCASCCLGLVLSLLAMMAGADSPLSFFGFMVFVGLGNGLAMPNATAGMLSVRPHLAGTASGLGGSIMLAGGAALSALAGALLTPETGAYPLLWMMLITSALSMVAILMVIVRQRQLGL</sequence>
<dbReference type="InterPro" id="IPR001958">
    <property type="entry name" value="Tet-R_TetA/multi-R_MdtG-like"/>
</dbReference>
<feature type="transmembrane region" description="Helical" evidence="10">
    <location>
        <begin position="297"/>
        <end position="320"/>
    </location>
</feature>
<evidence type="ECO:0000256" key="4">
    <source>
        <dbReference type="ARBA" id="ARBA00007520"/>
    </source>
</evidence>
<evidence type="ECO:0000256" key="9">
    <source>
        <dbReference type="ARBA" id="ARBA00023136"/>
    </source>
</evidence>
<evidence type="ECO:0000256" key="2">
    <source>
        <dbReference type="ARBA" id="ARBA00004651"/>
    </source>
</evidence>
<feature type="transmembrane region" description="Helical" evidence="10">
    <location>
        <begin position="267"/>
        <end position="285"/>
    </location>
</feature>
<comment type="function">
    <text evidence="1">Resistance to tetracycline by an active tetracycline efflux. This is an energy-dependent process that decreases the accumulation of the antibiotic in whole cells. This protein functions as a metal-tetracycline/H(+) antiporter.</text>
</comment>
<keyword evidence="13" id="KW-1185">Reference proteome</keyword>
<feature type="domain" description="Major facilitator superfamily (MFS) profile" evidence="11">
    <location>
        <begin position="31"/>
        <end position="417"/>
    </location>
</feature>
<dbReference type="InterPro" id="IPR020846">
    <property type="entry name" value="MFS_dom"/>
</dbReference>
<dbReference type="eggNOG" id="COG2814">
    <property type="taxonomic scope" value="Bacteria"/>
</dbReference>
<comment type="similarity">
    <text evidence="4">Belongs to the major facilitator superfamily. TCR/Tet family.</text>
</comment>
<accession>A0A1I6YAU2</accession>
<evidence type="ECO:0000256" key="8">
    <source>
        <dbReference type="ARBA" id="ARBA00022989"/>
    </source>
</evidence>
<evidence type="ECO:0000256" key="6">
    <source>
        <dbReference type="ARBA" id="ARBA00022475"/>
    </source>
</evidence>
<dbReference type="NCBIfam" id="TIGR00710">
    <property type="entry name" value="efflux_Bcr_CflA"/>
    <property type="match status" value="1"/>
</dbReference>
<dbReference type="Pfam" id="PF07690">
    <property type="entry name" value="MFS_1"/>
    <property type="match status" value="1"/>
</dbReference>
<dbReference type="GO" id="GO:0005886">
    <property type="term" value="C:plasma membrane"/>
    <property type="evidence" value="ECO:0007669"/>
    <property type="project" value="UniProtKB-SubCell"/>
</dbReference>
<keyword evidence="9 10" id="KW-0472">Membrane</keyword>
<feature type="transmembrane region" description="Helical" evidence="10">
    <location>
        <begin position="66"/>
        <end position="85"/>
    </location>
</feature>
<evidence type="ECO:0000313" key="13">
    <source>
        <dbReference type="Proteomes" id="UP000182466"/>
    </source>
</evidence>
<keyword evidence="7 10" id="KW-0812">Transmembrane</keyword>
<feature type="transmembrane region" description="Helical" evidence="10">
    <location>
        <begin position="231"/>
        <end position="255"/>
    </location>
</feature>
<dbReference type="PRINTS" id="PR01035">
    <property type="entry name" value="TCRTETA"/>
</dbReference>
<dbReference type="PANTHER" id="PTHR42718:SF9">
    <property type="entry name" value="MAJOR FACILITATOR SUPERFAMILY MULTIDRUG TRANSPORTER MFSC"/>
    <property type="match status" value="1"/>
</dbReference>
<keyword evidence="10" id="KW-0997">Cell inner membrane</keyword>
<dbReference type="InterPro" id="IPR005829">
    <property type="entry name" value="Sugar_transporter_CS"/>
</dbReference>
<dbReference type="Proteomes" id="UP000182466">
    <property type="component" value="Unassembled WGS sequence"/>
</dbReference>
<keyword evidence="8 10" id="KW-1133">Transmembrane helix</keyword>
<feature type="transmembrane region" description="Helical" evidence="10">
    <location>
        <begin position="32"/>
        <end position="54"/>
    </location>
</feature>
<dbReference type="CDD" id="cd17320">
    <property type="entry name" value="MFS_MdfA_MDR_like"/>
    <property type="match status" value="1"/>
</dbReference>
<dbReference type="InterPro" id="IPR004812">
    <property type="entry name" value="Efflux_drug-R_Bcr/CmlA"/>
</dbReference>
<feature type="transmembrane region" description="Helical" evidence="10">
    <location>
        <begin position="122"/>
        <end position="142"/>
    </location>
</feature>
<name>A0A1I6YAU2_9RHOB</name>
<keyword evidence="5 10" id="KW-0813">Transport</keyword>
<evidence type="ECO:0000256" key="5">
    <source>
        <dbReference type="ARBA" id="ARBA00022448"/>
    </source>
</evidence>
<organism evidence="12 13">
    <name type="scientific">Sedimentitalea nanhaiensis</name>
    <dbReference type="NCBI Taxonomy" id="999627"/>
    <lineage>
        <taxon>Bacteria</taxon>
        <taxon>Pseudomonadati</taxon>
        <taxon>Pseudomonadota</taxon>
        <taxon>Alphaproteobacteria</taxon>
        <taxon>Rhodobacterales</taxon>
        <taxon>Paracoccaceae</taxon>
        <taxon>Sedimentitalea</taxon>
    </lineage>
</organism>
<dbReference type="EMBL" id="FPAW01000002">
    <property type="protein sequence ID" value="SFT47510.1"/>
    <property type="molecule type" value="Genomic_DNA"/>
</dbReference>
<comment type="similarity">
    <text evidence="3 10">Belongs to the major facilitator superfamily. Bcr/CmlA family.</text>
</comment>
<dbReference type="STRING" id="999627.SAMN05216236_102122"/>
<feature type="transmembrane region" description="Helical" evidence="10">
    <location>
        <begin position="97"/>
        <end position="116"/>
    </location>
</feature>